<evidence type="ECO:0000256" key="1">
    <source>
        <dbReference type="ARBA" id="ARBA00004141"/>
    </source>
</evidence>
<feature type="transmembrane region" description="Helical" evidence="6">
    <location>
        <begin position="308"/>
        <end position="331"/>
    </location>
</feature>
<dbReference type="InterPro" id="IPR001807">
    <property type="entry name" value="ClC"/>
</dbReference>
<comment type="subcellular location">
    <subcellularLocation>
        <location evidence="1">Membrane</location>
        <topology evidence="1">Multi-pass membrane protein</topology>
    </subcellularLocation>
</comment>
<sequence length="440" mass="44274">MVRRILFAVLTVAFGAFAGAFAWAFFFLMNTGIDLLWHRLPAALAGAGLPPAAYPIMLCTLGGVAIGLFHRRHGDLPDDMNAVLAQVRATGRYGYDRLGASFAGALLPLLFGGSVGPEAGLTGVIAGLCTWVGDRLRFVGAEMRELADAGTAAVVSAVFAAPLFGMAVPLVGAADDSEGRGVFASEVRLGASKPLKAVVYVLAVAGALGAMALLRAAFGGGGGLPHFSAVALGVPELAWALPIAAAGAAAGWLFFPCGALARWLAGRLGARPVAQGVLAGAVLGLIGAALPFALFAGEAQVEVLAGEWTGLAAGTLIATGFAKVLATQLCLGLGWRGGHFFPIIFAGISIGYGCAALTGVDPTFALCVASAALMGAVMRQPVMTALLLFLVFPVKAAPALLVAAALGAMVPVPARWMGSEAPRGRSGSSSAAPSAARRGA</sequence>
<dbReference type="Pfam" id="PF00654">
    <property type="entry name" value="Voltage_CLC"/>
    <property type="match status" value="1"/>
</dbReference>
<dbReference type="PANTHER" id="PTHR43427">
    <property type="entry name" value="CHLORIDE CHANNEL PROTEIN CLC-E"/>
    <property type="match status" value="1"/>
</dbReference>
<keyword evidence="8" id="KW-1185">Reference proteome</keyword>
<dbReference type="EMBL" id="JAJMLW010000001">
    <property type="protein sequence ID" value="MCI2241351.1"/>
    <property type="molecule type" value="Genomic_DNA"/>
</dbReference>
<dbReference type="PANTHER" id="PTHR43427:SF12">
    <property type="entry name" value="CHLORIDE TRANSPORTER"/>
    <property type="match status" value="1"/>
</dbReference>
<dbReference type="InterPro" id="IPR050368">
    <property type="entry name" value="ClC-type_chloride_channel"/>
</dbReference>
<dbReference type="InterPro" id="IPR014743">
    <property type="entry name" value="Cl-channel_core"/>
</dbReference>
<evidence type="ECO:0000256" key="6">
    <source>
        <dbReference type="SAM" id="Phobius"/>
    </source>
</evidence>
<dbReference type="SUPFAM" id="SSF81340">
    <property type="entry name" value="Clc chloride channel"/>
    <property type="match status" value="1"/>
</dbReference>
<feature type="transmembrane region" description="Helical" evidence="6">
    <location>
        <begin position="52"/>
        <end position="70"/>
    </location>
</feature>
<evidence type="ECO:0000313" key="8">
    <source>
        <dbReference type="Proteomes" id="UP001430755"/>
    </source>
</evidence>
<name>A0ABS9WGI1_9ACTN</name>
<feature type="transmembrane region" description="Helical" evidence="6">
    <location>
        <begin position="277"/>
        <end position="296"/>
    </location>
</feature>
<feature type="transmembrane region" description="Helical" evidence="6">
    <location>
        <begin position="197"/>
        <end position="218"/>
    </location>
</feature>
<feature type="transmembrane region" description="Helical" evidence="6">
    <location>
        <begin position="238"/>
        <end position="265"/>
    </location>
</feature>
<accession>A0ABS9WGI1</accession>
<evidence type="ECO:0000256" key="2">
    <source>
        <dbReference type="ARBA" id="ARBA00022692"/>
    </source>
</evidence>
<keyword evidence="2 6" id="KW-0812">Transmembrane</keyword>
<evidence type="ECO:0000313" key="7">
    <source>
        <dbReference type="EMBL" id="MCI2241351.1"/>
    </source>
</evidence>
<gene>
    <name evidence="7" type="ORF">LPT13_03160</name>
</gene>
<organism evidence="7 8">
    <name type="scientific">Adlercreutzia faecimuris</name>
    <dbReference type="NCBI Taxonomy" id="2897341"/>
    <lineage>
        <taxon>Bacteria</taxon>
        <taxon>Bacillati</taxon>
        <taxon>Actinomycetota</taxon>
        <taxon>Coriobacteriia</taxon>
        <taxon>Eggerthellales</taxon>
        <taxon>Eggerthellaceae</taxon>
        <taxon>Adlercreutzia</taxon>
    </lineage>
</organism>
<reference evidence="7" key="1">
    <citation type="submission" date="2021-11" db="EMBL/GenBank/DDBJ databases">
        <title>A Novel Adlercreutzia Species, isolated from a Allomyrina dichotoma larva feces.</title>
        <authorList>
            <person name="Suh M.K."/>
        </authorList>
    </citation>
    <scope>NUCLEOTIDE SEQUENCE</scope>
    <source>
        <strain evidence="7">JBNU-10</strain>
    </source>
</reference>
<feature type="transmembrane region" description="Helical" evidence="6">
    <location>
        <begin position="343"/>
        <end position="373"/>
    </location>
</feature>
<protein>
    <submittedName>
        <fullName evidence="7">Chloride channel protein</fullName>
    </submittedName>
</protein>
<feature type="transmembrane region" description="Helical" evidence="6">
    <location>
        <begin position="385"/>
        <end position="410"/>
    </location>
</feature>
<feature type="region of interest" description="Disordered" evidence="5">
    <location>
        <begin position="419"/>
        <end position="440"/>
    </location>
</feature>
<keyword evidence="3 6" id="KW-1133">Transmembrane helix</keyword>
<evidence type="ECO:0000256" key="4">
    <source>
        <dbReference type="ARBA" id="ARBA00023136"/>
    </source>
</evidence>
<dbReference type="Gene3D" id="1.10.3080.10">
    <property type="entry name" value="Clc chloride channel"/>
    <property type="match status" value="1"/>
</dbReference>
<evidence type="ECO:0000256" key="5">
    <source>
        <dbReference type="SAM" id="MobiDB-lite"/>
    </source>
</evidence>
<dbReference type="RefSeq" id="WP_242163432.1">
    <property type="nucleotide sequence ID" value="NZ_JAJMLW010000001.1"/>
</dbReference>
<dbReference type="CDD" id="cd00400">
    <property type="entry name" value="Voltage_gated_ClC"/>
    <property type="match status" value="1"/>
</dbReference>
<keyword evidence="4 6" id="KW-0472">Membrane</keyword>
<proteinExistence type="predicted"/>
<comment type="caution">
    <text evidence="7">The sequence shown here is derived from an EMBL/GenBank/DDBJ whole genome shotgun (WGS) entry which is preliminary data.</text>
</comment>
<dbReference type="Proteomes" id="UP001430755">
    <property type="component" value="Unassembled WGS sequence"/>
</dbReference>
<evidence type="ECO:0000256" key="3">
    <source>
        <dbReference type="ARBA" id="ARBA00022989"/>
    </source>
</evidence>